<dbReference type="InterPro" id="IPR008969">
    <property type="entry name" value="CarboxyPept-like_regulatory"/>
</dbReference>
<dbReference type="InterPro" id="IPR039426">
    <property type="entry name" value="TonB-dep_rcpt-like"/>
</dbReference>
<dbReference type="PANTHER" id="PTHR30069:SF29">
    <property type="entry name" value="HEMOGLOBIN AND HEMOGLOBIN-HAPTOGLOBIN-BINDING PROTEIN 1-RELATED"/>
    <property type="match status" value="1"/>
</dbReference>
<evidence type="ECO:0000313" key="5">
    <source>
        <dbReference type="Proteomes" id="UP001202248"/>
    </source>
</evidence>
<feature type="chain" id="PRO_5046819884" evidence="2">
    <location>
        <begin position="19"/>
        <end position="315"/>
    </location>
</feature>
<keyword evidence="5" id="KW-1185">Reference proteome</keyword>
<evidence type="ECO:0000259" key="3">
    <source>
        <dbReference type="Pfam" id="PF07715"/>
    </source>
</evidence>
<feature type="domain" description="TonB-dependent receptor plug" evidence="3">
    <location>
        <begin position="175"/>
        <end position="245"/>
    </location>
</feature>
<keyword evidence="4" id="KW-0675">Receptor</keyword>
<keyword evidence="1 2" id="KW-0732">Signal</keyword>
<dbReference type="InterPro" id="IPR012910">
    <property type="entry name" value="Plug_dom"/>
</dbReference>
<dbReference type="Pfam" id="PF07715">
    <property type="entry name" value="Plug"/>
    <property type="match status" value="1"/>
</dbReference>
<dbReference type="Pfam" id="PF13620">
    <property type="entry name" value="CarboxypepD_reg"/>
    <property type="match status" value="1"/>
</dbReference>
<feature type="signal peptide" evidence="2">
    <location>
        <begin position="1"/>
        <end position="18"/>
    </location>
</feature>
<evidence type="ECO:0000256" key="2">
    <source>
        <dbReference type="SAM" id="SignalP"/>
    </source>
</evidence>
<organism evidence="4 5">
    <name type="scientific">Niabella ginsengisoli</name>
    <dbReference type="NCBI Taxonomy" id="522298"/>
    <lineage>
        <taxon>Bacteria</taxon>
        <taxon>Pseudomonadati</taxon>
        <taxon>Bacteroidota</taxon>
        <taxon>Chitinophagia</taxon>
        <taxon>Chitinophagales</taxon>
        <taxon>Chitinophagaceae</taxon>
        <taxon>Niabella</taxon>
    </lineage>
</organism>
<accession>A0ABS9SK48</accession>
<reference evidence="4 5" key="1">
    <citation type="submission" date="2022-02" db="EMBL/GenBank/DDBJ databases">
        <authorList>
            <person name="Min J."/>
        </authorList>
    </citation>
    <scope>NUCLEOTIDE SEQUENCE [LARGE SCALE GENOMIC DNA]</scope>
    <source>
        <strain evidence="4 5">GR10-1</strain>
    </source>
</reference>
<dbReference type="InterPro" id="IPR037066">
    <property type="entry name" value="Plug_dom_sf"/>
</dbReference>
<evidence type="ECO:0000256" key="1">
    <source>
        <dbReference type="ARBA" id="ARBA00022729"/>
    </source>
</evidence>
<proteinExistence type="predicted"/>
<dbReference type="SUPFAM" id="SSF56935">
    <property type="entry name" value="Porins"/>
    <property type="match status" value="1"/>
</dbReference>
<dbReference type="RefSeq" id="WP_240830392.1">
    <property type="nucleotide sequence ID" value="NZ_JAKWBL010000002.1"/>
</dbReference>
<comment type="caution">
    <text evidence="4">The sequence shown here is derived from an EMBL/GenBank/DDBJ whole genome shotgun (WGS) entry which is preliminary data.</text>
</comment>
<evidence type="ECO:0000313" key="4">
    <source>
        <dbReference type="EMBL" id="MCH5598715.1"/>
    </source>
</evidence>
<protein>
    <submittedName>
        <fullName evidence="4">TonB-dependent receptor</fullName>
    </submittedName>
</protein>
<name>A0ABS9SK48_9BACT</name>
<dbReference type="PANTHER" id="PTHR30069">
    <property type="entry name" value="TONB-DEPENDENT OUTER MEMBRANE RECEPTOR"/>
    <property type="match status" value="1"/>
</dbReference>
<sequence length="315" mass="33034">MRNFILVLALFFTGSAIAQVGGNGQMPMGSIYGKVVDSASGKGIDAATIQLFQTKMDSTTQKQQEVLVTGALASANGDFRVTGIPAMAQYKLVISGLGHTTYSKAFSFIDRKMMTGGKVDMSAVMAALDKDMGNIKLAADVEVLQGVTVTGGKPAVQLGIDRKIYNVENNLTSAGGTATDVLKNVPSVNVDIDGNISIRNASPQIFVDGRPTTLTLDQIPADQIASVEVITNPSAKFDASGGTAGILNIVLKKPGLLATTVRCVQALTNVGAIILAATSTFARENSTYLPMLVTTNAKPFLTEQQNAPPFLMTQL</sequence>
<dbReference type="Gene3D" id="2.170.130.10">
    <property type="entry name" value="TonB-dependent receptor, plug domain"/>
    <property type="match status" value="1"/>
</dbReference>
<dbReference type="SUPFAM" id="SSF49464">
    <property type="entry name" value="Carboxypeptidase regulatory domain-like"/>
    <property type="match status" value="1"/>
</dbReference>
<dbReference type="Proteomes" id="UP001202248">
    <property type="component" value="Unassembled WGS sequence"/>
</dbReference>
<dbReference type="EMBL" id="JAKWBL010000002">
    <property type="protein sequence ID" value="MCH5598715.1"/>
    <property type="molecule type" value="Genomic_DNA"/>
</dbReference>
<gene>
    <name evidence="4" type="ORF">MKP09_12745</name>
</gene>